<organism evidence="2">
    <name type="scientific">uncultured Caudovirales phage</name>
    <dbReference type="NCBI Taxonomy" id="2100421"/>
    <lineage>
        <taxon>Viruses</taxon>
        <taxon>Duplodnaviria</taxon>
        <taxon>Heunggongvirae</taxon>
        <taxon>Uroviricota</taxon>
        <taxon>Caudoviricetes</taxon>
        <taxon>Peduoviridae</taxon>
        <taxon>Maltschvirus</taxon>
        <taxon>Maltschvirus maltsch</taxon>
    </lineage>
</organism>
<gene>
    <name evidence="2" type="ORF">UFOVP448_48</name>
</gene>
<protein>
    <submittedName>
        <fullName evidence="2">Uncharacterized protein</fullName>
    </submittedName>
</protein>
<reference evidence="2" key="1">
    <citation type="submission" date="2020-04" db="EMBL/GenBank/DDBJ databases">
        <authorList>
            <person name="Chiriac C."/>
            <person name="Salcher M."/>
            <person name="Ghai R."/>
            <person name="Kavagutti S V."/>
        </authorList>
    </citation>
    <scope>NUCLEOTIDE SEQUENCE</scope>
</reference>
<proteinExistence type="predicted"/>
<dbReference type="EMBL" id="LR796422">
    <property type="protein sequence ID" value="CAB4142898.1"/>
    <property type="molecule type" value="Genomic_DNA"/>
</dbReference>
<feature type="region of interest" description="Disordered" evidence="1">
    <location>
        <begin position="1"/>
        <end position="37"/>
    </location>
</feature>
<evidence type="ECO:0000256" key="1">
    <source>
        <dbReference type="SAM" id="MobiDB-lite"/>
    </source>
</evidence>
<accession>A0A6J5M882</accession>
<evidence type="ECO:0000313" key="2">
    <source>
        <dbReference type="EMBL" id="CAB4142898.1"/>
    </source>
</evidence>
<name>A0A6J5M882_9CAUD</name>
<sequence length="67" mass="7676">MSSGKTKSKEFMEGVRAYKKNQPEDSCPYPSNASGEPKRSDWYNGYFETRLGTTLGPIFKRHNVSWP</sequence>